<keyword evidence="6" id="KW-1185">Reference proteome</keyword>
<protein>
    <recommendedName>
        <fullName evidence="4">YDG domain-containing protein</fullName>
    </recommendedName>
</protein>
<gene>
    <name evidence="5" type="ORF">ACJRO7_003532</name>
</gene>
<sequence length="383" mass="43877">MSHKTMELSEKAMPRNVYSLRTIFPASRCSSSYTYILRYQSHSVGSTSKLKQDHSRMMEHVEDKNDTESIKEGEFISDKPPNASVKNSMNADGVILQGQSPFDWSKSNILIKNMTEDSCQIIIKEAEKRVQCSRVPYHEGKGFKRKCLGRSDIERAKSSFSELRSANVTRNDRHDLARERVIATLRLYRDICQELDREKSKAHKDSTCIRRIDFHAAKEVKKRAGYVHGAWQFLGDVPGVEVGDKFHYRMELAIVGLHRPPQSGIDYMGPHPNILATSVVASWDYADDLTNSDELVYLGQGGGMPSRNKKAEDQKLTRGNLALVNSMKRNKPVRVIRKDWDDNFTYDGLYVVDRLRKVSRANGKMVFEFIMKRLPGQAEIRRR</sequence>
<evidence type="ECO:0000256" key="2">
    <source>
        <dbReference type="ARBA" id="ARBA00023242"/>
    </source>
</evidence>
<dbReference type="EMBL" id="JBJKBG010000010">
    <property type="protein sequence ID" value="KAL3718406.1"/>
    <property type="molecule type" value="Genomic_DNA"/>
</dbReference>
<dbReference type="InterPro" id="IPR036987">
    <property type="entry name" value="SRA-YDG_sf"/>
</dbReference>
<dbReference type="PANTHER" id="PTHR45660:SF94">
    <property type="entry name" value="HISTONE-LYSINE N-METHYLTRANSFERASE, H3 LYSINE-9 SPECIFIC SUVH4"/>
    <property type="match status" value="1"/>
</dbReference>
<dbReference type="PANTHER" id="PTHR45660">
    <property type="entry name" value="HISTONE-LYSINE N-METHYLTRANSFERASE SETMAR"/>
    <property type="match status" value="1"/>
</dbReference>
<dbReference type="PROSITE" id="PS51015">
    <property type="entry name" value="YDG"/>
    <property type="match status" value="1"/>
</dbReference>
<dbReference type="SUPFAM" id="SSF88697">
    <property type="entry name" value="PUA domain-like"/>
    <property type="match status" value="1"/>
</dbReference>
<organism evidence="5 6">
    <name type="scientific">Eucalyptus globulus</name>
    <name type="common">Tasmanian blue gum</name>
    <dbReference type="NCBI Taxonomy" id="34317"/>
    <lineage>
        <taxon>Eukaryota</taxon>
        <taxon>Viridiplantae</taxon>
        <taxon>Streptophyta</taxon>
        <taxon>Embryophyta</taxon>
        <taxon>Tracheophyta</taxon>
        <taxon>Spermatophyta</taxon>
        <taxon>Magnoliopsida</taxon>
        <taxon>eudicotyledons</taxon>
        <taxon>Gunneridae</taxon>
        <taxon>Pentapetalae</taxon>
        <taxon>rosids</taxon>
        <taxon>malvids</taxon>
        <taxon>Myrtales</taxon>
        <taxon>Myrtaceae</taxon>
        <taxon>Myrtoideae</taxon>
        <taxon>Eucalypteae</taxon>
        <taxon>Eucalyptus</taxon>
    </lineage>
</organism>
<keyword evidence="2 3" id="KW-0539">Nucleus</keyword>
<dbReference type="SMART" id="SM00466">
    <property type="entry name" value="SRA"/>
    <property type="match status" value="1"/>
</dbReference>
<dbReference type="InterPro" id="IPR015947">
    <property type="entry name" value="PUA-like_sf"/>
</dbReference>
<evidence type="ECO:0000256" key="1">
    <source>
        <dbReference type="ARBA" id="ARBA00004584"/>
    </source>
</evidence>
<dbReference type="InterPro" id="IPR051357">
    <property type="entry name" value="H3K9_HMTase_SUVAR3-9"/>
</dbReference>
<evidence type="ECO:0000259" key="4">
    <source>
        <dbReference type="PROSITE" id="PS51015"/>
    </source>
</evidence>
<dbReference type="GO" id="GO:0000775">
    <property type="term" value="C:chromosome, centromeric region"/>
    <property type="evidence" value="ECO:0007669"/>
    <property type="project" value="UniProtKB-SubCell"/>
</dbReference>
<dbReference type="Proteomes" id="UP001634007">
    <property type="component" value="Unassembled WGS sequence"/>
</dbReference>
<name>A0ABD3IX12_EUCGL</name>
<dbReference type="AlphaFoldDB" id="A0ABD3IX12"/>
<dbReference type="Gene3D" id="2.30.280.10">
    <property type="entry name" value="SRA-YDG"/>
    <property type="match status" value="1"/>
</dbReference>
<proteinExistence type="predicted"/>
<evidence type="ECO:0000313" key="5">
    <source>
        <dbReference type="EMBL" id="KAL3718406.1"/>
    </source>
</evidence>
<comment type="caution">
    <text evidence="5">The sequence shown here is derived from an EMBL/GenBank/DDBJ whole genome shotgun (WGS) entry which is preliminary data.</text>
</comment>
<feature type="domain" description="YDG" evidence="4">
    <location>
        <begin position="235"/>
        <end position="373"/>
    </location>
</feature>
<evidence type="ECO:0000256" key="3">
    <source>
        <dbReference type="PROSITE-ProRule" id="PRU00358"/>
    </source>
</evidence>
<dbReference type="GO" id="GO:0005634">
    <property type="term" value="C:nucleus"/>
    <property type="evidence" value="ECO:0007669"/>
    <property type="project" value="UniProtKB-SubCell"/>
</dbReference>
<dbReference type="Pfam" id="PF02182">
    <property type="entry name" value="SAD_SRA"/>
    <property type="match status" value="1"/>
</dbReference>
<dbReference type="InterPro" id="IPR003105">
    <property type="entry name" value="SRA_YDG"/>
</dbReference>
<accession>A0ABD3IX12</accession>
<evidence type="ECO:0000313" key="6">
    <source>
        <dbReference type="Proteomes" id="UP001634007"/>
    </source>
</evidence>
<comment type="subcellular location">
    <subcellularLocation>
        <location evidence="1">Chromosome</location>
        <location evidence="1">Centromere</location>
    </subcellularLocation>
    <subcellularLocation>
        <location evidence="3">Nucleus</location>
    </subcellularLocation>
</comment>
<reference evidence="5 6" key="1">
    <citation type="submission" date="2024-11" db="EMBL/GenBank/DDBJ databases">
        <title>Chromosome-level genome assembly of Eucalyptus globulus Labill. provides insights into its genome evolution.</title>
        <authorList>
            <person name="Li X."/>
        </authorList>
    </citation>
    <scope>NUCLEOTIDE SEQUENCE [LARGE SCALE GENOMIC DNA]</scope>
    <source>
        <strain evidence="5">CL2024</strain>
        <tissue evidence="5">Fresh tender leaves</tissue>
    </source>
</reference>